<dbReference type="PANTHER" id="PTHR12243:SF67">
    <property type="entry name" value="COREPRESSOR OF PANGOLIN, ISOFORM A-RELATED"/>
    <property type="match status" value="1"/>
</dbReference>
<dbReference type="GO" id="GO:0006357">
    <property type="term" value="P:regulation of transcription by RNA polymerase II"/>
    <property type="evidence" value="ECO:0007669"/>
    <property type="project" value="TreeGrafter"/>
</dbReference>
<feature type="domain" description="BESS" evidence="4">
    <location>
        <begin position="285"/>
        <end position="317"/>
    </location>
</feature>
<dbReference type="Pfam" id="PF10545">
    <property type="entry name" value="MADF_DNA_bdg"/>
    <property type="match status" value="1"/>
</dbReference>
<organism evidence="5 6">
    <name type="scientific">Spodoptera exigua</name>
    <name type="common">Beet armyworm</name>
    <name type="synonym">Noctua fulgens</name>
    <dbReference type="NCBI Taxonomy" id="7107"/>
    <lineage>
        <taxon>Eukaryota</taxon>
        <taxon>Metazoa</taxon>
        <taxon>Ecdysozoa</taxon>
        <taxon>Arthropoda</taxon>
        <taxon>Hexapoda</taxon>
        <taxon>Insecta</taxon>
        <taxon>Pterygota</taxon>
        <taxon>Neoptera</taxon>
        <taxon>Endopterygota</taxon>
        <taxon>Lepidoptera</taxon>
        <taxon>Glossata</taxon>
        <taxon>Ditrysia</taxon>
        <taxon>Noctuoidea</taxon>
        <taxon>Noctuidae</taxon>
        <taxon>Amphipyrinae</taxon>
        <taxon>Spodoptera</taxon>
    </lineage>
</organism>
<dbReference type="PROSITE" id="PS51031">
    <property type="entry name" value="BESS"/>
    <property type="match status" value="1"/>
</dbReference>
<feature type="region of interest" description="Disordered" evidence="2">
    <location>
        <begin position="227"/>
        <end position="264"/>
    </location>
</feature>
<evidence type="ECO:0000256" key="1">
    <source>
        <dbReference type="PROSITE-ProRule" id="PRU00371"/>
    </source>
</evidence>
<evidence type="ECO:0000313" key="6">
    <source>
        <dbReference type="Proteomes" id="UP000648187"/>
    </source>
</evidence>
<dbReference type="EMBL" id="JACKWZ010000599">
    <property type="protein sequence ID" value="KAF9406394.1"/>
    <property type="molecule type" value="Genomic_DNA"/>
</dbReference>
<feature type="compositionally biased region" description="Polar residues" evidence="2">
    <location>
        <begin position="104"/>
        <end position="114"/>
    </location>
</feature>
<dbReference type="GO" id="GO:0005634">
    <property type="term" value="C:nucleus"/>
    <property type="evidence" value="ECO:0007669"/>
    <property type="project" value="UniProtKB-SubCell"/>
</dbReference>
<reference evidence="5" key="1">
    <citation type="submission" date="2020-08" db="EMBL/GenBank/DDBJ databases">
        <title>Spodoptera exigua strain:BAW_Kor-Di-RS1 Genome sequencing and assembly.</title>
        <authorList>
            <person name="Kim J."/>
            <person name="Nam H.Y."/>
            <person name="Kwon M."/>
            <person name="Choi J.H."/>
            <person name="Cho S.R."/>
            <person name="Kim G.-H."/>
        </authorList>
    </citation>
    <scope>NUCLEOTIDE SEQUENCE</scope>
    <source>
        <strain evidence="5">BAW_Kor-Di-RS1</strain>
        <tissue evidence="5">Whole-body</tissue>
    </source>
</reference>
<feature type="non-terminal residue" evidence="5">
    <location>
        <position position="1"/>
    </location>
</feature>
<evidence type="ECO:0008006" key="7">
    <source>
        <dbReference type="Google" id="ProtNLM"/>
    </source>
</evidence>
<evidence type="ECO:0000256" key="2">
    <source>
        <dbReference type="SAM" id="MobiDB-lite"/>
    </source>
</evidence>
<dbReference type="AlphaFoldDB" id="A0A835L2R9"/>
<evidence type="ECO:0000259" key="4">
    <source>
        <dbReference type="PROSITE" id="PS51031"/>
    </source>
</evidence>
<dbReference type="InterPro" id="IPR004210">
    <property type="entry name" value="BESS_motif"/>
</dbReference>
<dbReference type="Pfam" id="PF02944">
    <property type="entry name" value="BESS"/>
    <property type="match status" value="1"/>
</dbReference>
<feature type="compositionally biased region" description="Polar residues" evidence="2">
    <location>
        <begin position="60"/>
        <end position="94"/>
    </location>
</feature>
<dbReference type="PROSITE" id="PS51029">
    <property type="entry name" value="MADF"/>
    <property type="match status" value="1"/>
</dbReference>
<keyword evidence="1" id="KW-0539">Nucleus</keyword>
<feature type="compositionally biased region" description="Basic and acidic residues" evidence="2">
    <location>
        <begin position="227"/>
        <end position="236"/>
    </location>
</feature>
<evidence type="ECO:0000259" key="3">
    <source>
        <dbReference type="PROSITE" id="PS51029"/>
    </source>
</evidence>
<dbReference type="GO" id="GO:0005667">
    <property type="term" value="C:transcription regulator complex"/>
    <property type="evidence" value="ECO:0007669"/>
    <property type="project" value="TreeGrafter"/>
</dbReference>
<evidence type="ECO:0000313" key="5">
    <source>
        <dbReference type="EMBL" id="KAF9406394.1"/>
    </source>
</evidence>
<dbReference type="InterPro" id="IPR039353">
    <property type="entry name" value="TF_Adf1"/>
</dbReference>
<sequence>MNIKLLQQRWRTARDAFFKTKASMKNQPSGSSAKKFKKYIYYDELMFLNPSTDNDFDESMISSPPVNEASPENVTSPENTESLENISSPQNVTSPAALPENIASPENTVTSENTQRAKRFITEVQNRLCLWNLKEKSYSDRPAKRRAWEEIAEILLDEWETYDTKTKNESIADLQKKWKHLRDYYVRERKKSPMSAVEVQLRQRERKTPYVEMLRFLDVVREMRPTTSNLEDKFDETSGEENQLQETGSESSNSNSKPGSRKTQSMTLFQRSLINSMEKSSQDDNDSDKQFLLSLLPQMKKMSEAQNFDFRLDVMNL</sequence>
<comment type="subcellular location">
    <subcellularLocation>
        <location evidence="1">Nucleus</location>
    </subcellularLocation>
</comment>
<proteinExistence type="predicted"/>
<comment type="caution">
    <text evidence="5">The sequence shown here is derived from an EMBL/GenBank/DDBJ whole genome shotgun (WGS) entry which is preliminary data.</text>
</comment>
<dbReference type="SMART" id="SM00595">
    <property type="entry name" value="MADF"/>
    <property type="match status" value="1"/>
</dbReference>
<dbReference type="PANTHER" id="PTHR12243">
    <property type="entry name" value="MADF DOMAIN TRANSCRIPTION FACTOR"/>
    <property type="match status" value="1"/>
</dbReference>
<feature type="region of interest" description="Disordered" evidence="2">
    <location>
        <begin position="56"/>
        <end position="114"/>
    </location>
</feature>
<gene>
    <name evidence="5" type="ORF">HW555_013216</name>
</gene>
<accession>A0A835L2R9</accession>
<feature type="domain" description="MADF" evidence="3">
    <location>
        <begin position="119"/>
        <end position="222"/>
    </location>
</feature>
<keyword evidence="6" id="KW-1185">Reference proteome</keyword>
<dbReference type="InterPro" id="IPR006578">
    <property type="entry name" value="MADF-dom"/>
</dbReference>
<protein>
    <recommendedName>
        <fullName evidence="7">MADF domain-containing protein</fullName>
    </recommendedName>
</protein>
<dbReference type="GO" id="GO:0003677">
    <property type="term" value="F:DNA binding"/>
    <property type="evidence" value="ECO:0007669"/>
    <property type="project" value="InterPro"/>
</dbReference>
<name>A0A835L2R9_SPOEX</name>
<dbReference type="Proteomes" id="UP000648187">
    <property type="component" value="Unassembled WGS sequence"/>
</dbReference>